<keyword evidence="1" id="KW-1133">Transmembrane helix</keyword>
<feature type="transmembrane region" description="Helical" evidence="1">
    <location>
        <begin position="36"/>
        <end position="56"/>
    </location>
</feature>
<feature type="transmembrane region" description="Helical" evidence="1">
    <location>
        <begin position="260"/>
        <end position="281"/>
    </location>
</feature>
<keyword evidence="1" id="KW-0812">Transmembrane</keyword>
<dbReference type="GeneID" id="69116781"/>
<comment type="caution">
    <text evidence="2">The sequence shown here is derived from an EMBL/GenBank/DDBJ whole genome shotgun (WGS) entry which is preliminary data.</text>
</comment>
<feature type="transmembrane region" description="Helical" evidence="1">
    <location>
        <begin position="293"/>
        <end position="316"/>
    </location>
</feature>
<sequence length="348" mass="37476">MSEGAGGDDQPSDRMRERVPQGSRRFWVVLDADRRVVAAGFLAVVFLSMVAAGTLLPTPAFELLTNGDPHETLFNALVGSTITGVTLVLTLSQLVLSQELGAVGDQRDRMEGAMQFRQDAADAAGVDVAPTEPSAFLRGLVEATREQAESLRDAAPDGDAGDAVSTYVSNLTGNADAVTDQLEGAQFGEFDVVWAALNYNYSWKIYAGERIQSSYGDELDEEATAALADLLDTLKLFGPAREHFKTLYFQWELSDLSRTLLYAAVPALAAAIVALVFFNPANYPGYTLGVNHALVVVSAATTVAVLPFAILLAYILRIVTVTKRTLSIGPFILRETNRSGEVDYEEEA</sequence>
<dbReference type="RefSeq" id="WP_232571574.1">
    <property type="nucleotide sequence ID" value="NZ_CP089466.1"/>
</dbReference>
<protein>
    <submittedName>
        <fullName evidence="2">Uncharacterized protein</fullName>
    </submittedName>
</protein>
<accession>A0ABD5NEH9</accession>
<evidence type="ECO:0000256" key="1">
    <source>
        <dbReference type="SAM" id="Phobius"/>
    </source>
</evidence>
<dbReference type="AlphaFoldDB" id="A0ABD5NEH9"/>
<keyword evidence="1" id="KW-0472">Membrane</keyword>
<name>A0ABD5NEH9_9EURY</name>
<dbReference type="Pfam" id="PF25927">
    <property type="entry name" value="DUF7972"/>
    <property type="match status" value="1"/>
</dbReference>
<dbReference type="InterPro" id="IPR058278">
    <property type="entry name" value="DUF7972"/>
</dbReference>
<keyword evidence="3" id="KW-1185">Reference proteome</keyword>
<gene>
    <name evidence="2" type="ORF">ACFOKC_06100</name>
</gene>
<feature type="transmembrane region" description="Helical" evidence="1">
    <location>
        <begin position="76"/>
        <end position="96"/>
    </location>
</feature>
<evidence type="ECO:0000313" key="2">
    <source>
        <dbReference type="EMBL" id="MFC3477294.1"/>
    </source>
</evidence>
<reference evidence="2 3" key="1">
    <citation type="journal article" date="2019" name="Int. J. Syst. Evol. Microbiol.">
        <title>The Global Catalogue of Microorganisms (GCM) 10K type strain sequencing project: providing services to taxonomists for standard genome sequencing and annotation.</title>
        <authorList>
            <consortium name="The Broad Institute Genomics Platform"/>
            <consortium name="The Broad Institute Genome Sequencing Center for Infectious Disease"/>
            <person name="Wu L."/>
            <person name="Ma J."/>
        </authorList>
    </citation>
    <scope>NUCLEOTIDE SEQUENCE [LARGE SCALE GENOMIC DNA]</scope>
    <source>
        <strain evidence="2 3">CGMCC 1.12562</strain>
    </source>
</reference>
<dbReference type="EMBL" id="JBHRWN010000002">
    <property type="protein sequence ID" value="MFC3477294.1"/>
    <property type="molecule type" value="Genomic_DNA"/>
</dbReference>
<dbReference type="Proteomes" id="UP001595660">
    <property type="component" value="Unassembled WGS sequence"/>
</dbReference>
<organism evidence="2 3">
    <name type="scientific">Halobacterium litoreum</name>
    <dbReference type="NCBI Taxonomy" id="2039234"/>
    <lineage>
        <taxon>Archaea</taxon>
        <taxon>Methanobacteriati</taxon>
        <taxon>Methanobacteriota</taxon>
        <taxon>Stenosarchaea group</taxon>
        <taxon>Halobacteria</taxon>
        <taxon>Halobacteriales</taxon>
        <taxon>Halobacteriaceae</taxon>
        <taxon>Halobacterium</taxon>
    </lineage>
</organism>
<evidence type="ECO:0000313" key="3">
    <source>
        <dbReference type="Proteomes" id="UP001595660"/>
    </source>
</evidence>
<proteinExistence type="predicted"/>